<evidence type="ECO:0000256" key="1">
    <source>
        <dbReference type="SAM" id="MobiDB-lite"/>
    </source>
</evidence>
<evidence type="ECO:0000313" key="4">
    <source>
        <dbReference type="RefSeq" id="XP_018014801.1"/>
    </source>
</evidence>
<dbReference type="OMA" id="TRDTHER"/>
<organism evidence="3 4">
    <name type="scientific">Hyalella azteca</name>
    <name type="common">Amphipod</name>
    <dbReference type="NCBI Taxonomy" id="294128"/>
    <lineage>
        <taxon>Eukaryota</taxon>
        <taxon>Metazoa</taxon>
        <taxon>Ecdysozoa</taxon>
        <taxon>Arthropoda</taxon>
        <taxon>Crustacea</taxon>
        <taxon>Multicrustacea</taxon>
        <taxon>Malacostraca</taxon>
        <taxon>Eumalacostraca</taxon>
        <taxon>Peracarida</taxon>
        <taxon>Amphipoda</taxon>
        <taxon>Senticaudata</taxon>
        <taxon>Talitrida</taxon>
        <taxon>Talitroidea</taxon>
        <taxon>Hyalellidae</taxon>
        <taxon>Hyalella</taxon>
    </lineage>
</organism>
<gene>
    <name evidence="4" type="primary">LOC108671741</name>
</gene>
<evidence type="ECO:0000256" key="2">
    <source>
        <dbReference type="SAM" id="Phobius"/>
    </source>
</evidence>
<feature type="transmembrane region" description="Helical" evidence="2">
    <location>
        <begin position="356"/>
        <end position="376"/>
    </location>
</feature>
<dbReference type="PANTHER" id="PTHR28624">
    <property type="entry name" value="COILED-COIL DOMAIN-CONTAINING PROTEIN 51"/>
    <property type="match status" value="1"/>
</dbReference>
<evidence type="ECO:0000313" key="3">
    <source>
        <dbReference type="Proteomes" id="UP000694843"/>
    </source>
</evidence>
<name>A0A8B7NNS9_HYAAZ</name>
<feature type="region of interest" description="Disordered" evidence="1">
    <location>
        <begin position="48"/>
        <end position="74"/>
    </location>
</feature>
<dbReference type="KEGG" id="hazt:108671741"/>
<dbReference type="AlphaFoldDB" id="A0A8B7NNS9"/>
<sequence length="377" mass="42960">MFSLRSFTTKNVCKRSNFKYLYRNNNLFIYSESDFSNSCLRANSKANGTSNNIEELQPSTSESSNNPSMIPHKESTEKNEMDLLGLASNFKSLNDKTFKSLSSFHTSLTNSTSTQSIASQKLEDWTDILNRWYGYYQDVAGISEVHKAQERVNLLIDDMSKISAQRQELQITISELHHNLNHVHSRIGKSTPYSEEHTQLFDQARHLFTNLEAMKKEFQLMESRERECLTNVMFAIRVSHEKERTQQQHTNYRTLMVSLLSAAFGSVVAIMTNMKRTRDTHERIQQTELHAGKLHQEALQHTDDLHEKTSSLIMRLGESLAALSSDIACAIADKSQESSFQVYETKENISLYKVSIYMATGAALGTLMAVIVCNSIR</sequence>
<keyword evidence="3" id="KW-1185">Reference proteome</keyword>
<dbReference type="InterPro" id="IPR010978">
    <property type="entry name" value="tRNA-bd_arm"/>
</dbReference>
<dbReference type="InterPro" id="IPR037660">
    <property type="entry name" value="CCDC51"/>
</dbReference>
<keyword evidence="2" id="KW-0812">Transmembrane</keyword>
<dbReference type="SUPFAM" id="SSF46589">
    <property type="entry name" value="tRNA-binding arm"/>
    <property type="match status" value="1"/>
</dbReference>
<protein>
    <submittedName>
        <fullName evidence="4">Uncharacterized protein LOC108671741</fullName>
    </submittedName>
</protein>
<dbReference type="Proteomes" id="UP000694843">
    <property type="component" value="Unplaced"/>
</dbReference>
<dbReference type="OrthoDB" id="6381442at2759"/>
<proteinExistence type="predicted"/>
<dbReference type="GO" id="GO:0000166">
    <property type="term" value="F:nucleotide binding"/>
    <property type="evidence" value="ECO:0007669"/>
    <property type="project" value="InterPro"/>
</dbReference>
<dbReference type="RefSeq" id="XP_018014801.1">
    <property type="nucleotide sequence ID" value="XM_018159312.2"/>
</dbReference>
<reference evidence="4" key="1">
    <citation type="submission" date="2025-08" db="UniProtKB">
        <authorList>
            <consortium name="RefSeq"/>
        </authorList>
    </citation>
    <scope>IDENTIFICATION</scope>
    <source>
        <tissue evidence="4">Whole organism</tissue>
    </source>
</reference>
<dbReference type="GeneID" id="108671741"/>
<keyword evidence="2" id="KW-0472">Membrane</keyword>
<accession>A0A8B7NNS9</accession>
<dbReference type="PANTHER" id="PTHR28624:SF1">
    <property type="entry name" value="MITOCHONDRIAL POTASSIUM CHANNEL"/>
    <property type="match status" value="1"/>
</dbReference>
<feature type="compositionally biased region" description="Polar residues" evidence="1">
    <location>
        <begin position="48"/>
        <end position="68"/>
    </location>
</feature>
<keyword evidence="2" id="KW-1133">Transmembrane helix</keyword>